<evidence type="ECO:0000313" key="2">
    <source>
        <dbReference type="EMBL" id="SFG42104.1"/>
    </source>
</evidence>
<sequence length="189" mass="20980">MKKILSCCAVLVLLGLHNAAQAATAYGIEVLIFSRDDASVNSEYWPIPDKAPASGISLSGGGYNERSAASFMLKSTDQRIRNTSGLRVLYHKSWSQPVRKSRDSQPVAIQAGNMMADGYYELEGAITVDRGHYLHFKPDLQLRRNITLEDGSIRTITAVLDEPRRMKSKEAHYIDHPLFGILVYATPLN</sequence>
<evidence type="ECO:0000256" key="1">
    <source>
        <dbReference type="SAM" id="SignalP"/>
    </source>
</evidence>
<dbReference type="AlphaFoldDB" id="A0A1I2RN77"/>
<protein>
    <submittedName>
        <fullName evidence="2">Peptidoglycan-binding protein, CsiV</fullName>
    </submittedName>
</protein>
<dbReference type="InterPro" id="IPR021241">
    <property type="entry name" value="CsiV"/>
</dbReference>
<keyword evidence="1" id="KW-0732">Signal</keyword>
<feature type="chain" id="PRO_5011549547" evidence="1">
    <location>
        <begin position="23"/>
        <end position="189"/>
    </location>
</feature>
<gene>
    <name evidence="2" type="ORF">SAMN05216175_106210</name>
</gene>
<dbReference type="OrthoDB" id="5566524at2"/>
<dbReference type="Pfam" id="PF10972">
    <property type="entry name" value="CsiV"/>
    <property type="match status" value="1"/>
</dbReference>
<dbReference type="STRING" id="1045558.SAMN05216175_106210"/>
<keyword evidence="3" id="KW-1185">Reference proteome</keyword>
<feature type="signal peptide" evidence="1">
    <location>
        <begin position="1"/>
        <end position="22"/>
    </location>
</feature>
<dbReference type="EMBL" id="FOOU01000006">
    <property type="protein sequence ID" value="SFG42104.1"/>
    <property type="molecule type" value="Genomic_DNA"/>
</dbReference>
<dbReference type="Proteomes" id="UP000198623">
    <property type="component" value="Unassembled WGS sequence"/>
</dbReference>
<evidence type="ECO:0000313" key="3">
    <source>
        <dbReference type="Proteomes" id="UP000198623"/>
    </source>
</evidence>
<dbReference type="RefSeq" id="WP_090728011.1">
    <property type="nucleotide sequence ID" value="NZ_FOOU01000006.1"/>
</dbReference>
<name>A0A1I2RN77_9GAMM</name>
<proteinExistence type="predicted"/>
<accession>A0A1I2RN77</accession>
<organism evidence="2 3">
    <name type="scientific">Neptunomonas qingdaonensis</name>
    <dbReference type="NCBI Taxonomy" id="1045558"/>
    <lineage>
        <taxon>Bacteria</taxon>
        <taxon>Pseudomonadati</taxon>
        <taxon>Pseudomonadota</taxon>
        <taxon>Gammaproteobacteria</taxon>
        <taxon>Oceanospirillales</taxon>
        <taxon>Oceanospirillaceae</taxon>
        <taxon>Neptunomonas</taxon>
    </lineage>
</organism>
<reference evidence="3" key="1">
    <citation type="submission" date="2016-10" db="EMBL/GenBank/DDBJ databases">
        <authorList>
            <person name="Varghese N."/>
            <person name="Submissions S."/>
        </authorList>
    </citation>
    <scope>NUCLEOTIDE SEQUENCE [LARGE SCALE GENOMIC DNA]</scope>
    <source>
        <strain evidence="3">CGMCC 1.10971</strain>
    </source>
</reference>